<dbReference type="AlphaFoldDB" id="A0AAV7UGZ9"/>
<evidence type="ECO:0000313" key="3">
    <source>
        <dbReference type="Proteomes" id="UP001066276"/>
    </source>
</evidence>
<dbReference type="EMBL" id="JANPWB010000005">
    <property type="protein sequence ID" value="KAJ1188128.1"/>
    <property type="molecule type" value="Genomic_DNA"/>
</dbReference>
<proteinExistence type="predicted"/>
<dbReference type="Proteomes" id="UP001066276">
    <property type="component" value="Chromosome 3_1"/>
</dbReference>
<comment type="caution">
    <text evidence="2">The sequence shown here is derived from an EMBL/GenBank/DDBJ whole genome shotgun (WGS) entry which is preliminary data.</text>
</comment>
<organism evidence="2 3">
    <name type="scientific">Pleurodeles waltl</name>
    <name type="common">Iberian ribbed newt</name>
    <dbReference type="NCBI Taxonomy" id="8319"/>
    <lineage>
        <taxon>Eukaryota</taxon>
        <taxon>Metazoa</taxon>
        <taxon>Chordata</taxon>
        <taxon>Craniata</taxon>
        <taxon>Vertebrata</taxon>
        <taxon>Euteleostomi</taxon>
        <taxon>Amphibia</taxon>
        <taxon>Batrachia</taxon>
        <taxon>Caudata</taxon>
        <taxon>Salamandroidea</taxon>
        <taxon>Salamandridae</taxon>
        <taxon>Pleurodelinae</taxon>
        <taxon>Pleurodeles</taxon>
    </lineage>
</organism>
<sequence>MNSGAANHRAPAIEYNYLIDTYQCPWGVKIKTKALLSRWAVSLVTSARFRAVPNNGKAALSLKAVPGSRQPTSSDETGRGFRLCTS</sequence>
<reference evidence="2" key="1">
    <citation type="journal article" date="2022" name="bioRxiv">
        <title>Sequencing and chromosome-scale assembly of the giantPleurodeles waltlgenome.</title>
        <authorList>
            <person name="Brown T."/>
            <person name="Elewa A."/>
            <person name="Iarovenko S."/>
            <person name="Subramanian E."/>
            <person name="Araus A.J."/>
            <person name="Petzold A."/>
            <person name="Susuki M."/>
            <person name="Suzuki K.-i.T."/>
            <person name="Hayashi T."/>
            <person name="Toyoda A."/>
            <person name="Oliveira C."/>
            <person name="Osipova E."/>
            <person name="Leigh N.D."/>
            <person name="Simon A."/>
            <person name="Yun M.H."/>
        </authorList>
    </citation>
    <scope>NUCLEOTIDE SEQUENCE</scope>
    <source>
        <strain evidence="2">20211129_DDA</strain>
        <tissue evidence="2">Liver</tissue>
    </source>
</reference>
<protein>
    <submittedName>
        <fullName evidence="2">Uncharacterized protein</fullName>
    </submittedName>
</protein>
<evidence type="ECO:0000256" key="1">
    <source>
        <dbReference type="SAM" id="MobiDB-lite"/>
    </source>
</evidence>
<feature type="region of interest" description="Disordered" evidence="1">
    <location>
        <begin position="63"/>
        <end position="86"/>
    </location>
</feature>
<name>A0AAV7UGZ9_PLEWA</name>
<evidence type="ECO:0000313" key="2">
    <source>
        <dbReference type="EMBL" id="KAJ1188128.1"/>
    </source>
</evidence>
<gene>
    <name evidence="2" type="ORF">NDU88_004893</name>
</gene>
<accession>A0AAV7UGZ9</accession>
<keyword evidence="3" id="KW-1185">Reference proteome</keyword>